<evidence type="ECO:0000313" key="9">
    <source>
        <dbReference type="Proteomes" id="UP000024635"/>
    </source>
</evidence>
<comment type="subcellular location">
    <subcellularLocation>
        <location evidence="1">Membrane</location>
        <topology evidence="1">Multi-pass membrane protein</topology>
    </subcellularLocation>
</comment>
<name>A0A016T9R2_9BILA</name>
<organism evidence="8 9">
    <name type="scientific">Ancylostoma ceylanicum</name>
    <dbReference type="NCBI Taxonomy" id="53326"/>
    <lineage>
        <taxon>Eukaryota</taxon>
        <taxon>Metazoa</taxon>
        <taxon>Ecdysozoa</taxon>
        <taxon>Nematoda</taxon>
        <taxon>Chromadorea</taxon>
        <taxon>Rhabditida</taxon>
        <taxon>Rhabditina</taxon>
        <taxon>Rhabditomorpha</taxon>
        <taxon>Strongyloidea</taxon>
        <taxon>Ancylostomatidae</taxon>
        <taxon>Ancylostomatinae</taxon>
        <taxon>Ancylostoma</taxon>
    </lineage>
</organism>
<feature type="transmembrane region" description="Helical" evidence="6">
    <location>
        <begin position="181"/>
        <end position="201"/>
    </location>
</feature>
<evidence type="ECO:0000259" key="7">
    <source>
        <dbReference type="PROSITE" id="PS51225"/>
    </source>
</evidence>
<reference evidence="9" key="1">
    <citation type="journal article" date="2015" name="Nat. Genet.">
        <title>The genome and transcriptome of the zoonotic hookworm Ancylostoma ceylanicum identify infection-specific gene families.</title>
        <authorList>
            <person name="Schwarz E.M."/>
            <person name="Hu Y."/>
            <person name="Antoshechkin I."/>
            <person name="Miller M.M."/>
            <person name="Sternberg P.W."/>
            <person name="Aroian R.V."/>
        </authorList>
    </citation>
    <scope>NUCLEOTIDE SEQUENCE</scope>
    <source>
        <strain evidence="9">HY135</strain>
    </source>
</reference>
<dbReference type="PANTHER" id="PTHR22776">
    <property type="entry name" value="MARVEL-CONTAINING POTENTIAL LIPID RAFT-ASSOCIATED PROTEIN"/>
    <property type="match status" value="1"/>
</dbReference>
<dbReference type="InterPro" id="IPR050578">
    <property type="entry name" value="MARVEL-CKLF_proteins"/>
</dbReference>
<evidence type="ECO:0000313" key="8">
    <source>
        <dbReference type="EMBL" id="EYB99698.1"/>
    </source>
</evidence>
<dbReference type="PANTHER" id="PTHR22776:SF49">
    <property type="entry name" value="MARVEL DOMAIN-CONTAINING PROTEIN"/>
    <property type="match status" value="1"/>
</dbReference>
<dbReference type="Pfam" id="PF01284">
    <property type="entry name" value="MARVEL"/>
    <property type="match status" value="1"/>
</dbReference>
<protein>
    <recommendedName>
        <fullName evidence="7">MARVEL domain-containing protein</fullName>
    </recommendedName>
</protein>
<keyword evidence="4 5" id="KW-0472">Membrane</keyword>
<dbReference type="PROSITE" id="PS51225">
    <property type="entry name" value="MARVEL"/>
    <property type="match status" value="1"/>
</dbReference>
<evidence type="ECO:0000256" key="3">
    <source>
        <dbReference type="ARBA" id="ARBA00022989"/>
    </source>
</evidence>
<proteinExistence type="predicted"/>
<keyword evidence="3 6" id="KW-1133">Transmembrane helix</keyword>
<accession>A0A016T9R2</accession>
<evidence type="ECO:0000256" key="2">
    <source>
        <dbReference type="ARBA" id="ARBA00022692"/>
    </source>
</evidence>
<evidence type="ECO:0000256" key="4">
    <source>
        <dbReference type="ARBA" id="ARBA00023136"/>
    </source>
</evidence>
<evidence type="ECO:0000256" key="6">
    <source>
        <dbReference type="SAM" id="Phobius"/>
    </source>
</evidence>
<comment type="caution">
    <text evidence="8">The sequence shown here is derived from an EMBL/GenBank/DDBJ whole genome shotgun (WGS) entry which is preliminary data.</text>
</comment>
<feature type="transmembrane region" description="Helical" evidence="6">
    <location>
        <begin position="55"/>
        <end position="76"/>
    </location>
</feature>
<feature type="domain" description="MARVEL" evidence="7">
    <location>
        <begin position="45"/>
        <end position="240"/>
    </location>
</feature>
<evidence type="ECO:0000256" key="5">
    <source>
        <dbReference type="PROSITE-ProRule" id="PRU00581"/>
    </source>
</evidence>
<dbReference type="STRING" id="53326.A0A016T9R2"/>
<dbReference type="AlphaFoldDB" id="A0A016T9R2"/>
<dbReference type="OrthoDB" id="10028364at2759"/>
<sequence>MEKDSKMHEPRYATTTTVVETTEYMTPRDSSPTYGVAVPAADCSYIRTLGGIMKCVCIALCLLCFLCVLIGGPGYYTEHHEQRALTWKMRERIALLEKGAGWATFVSSVGLCVSTTLLFLYVFRVVDALPQVPWIVGEMCFYFAWTIFFFIAASVLAVAAARFAATGGWAVAAGQVIKPAWWTRAAAGRIVTAARLIFWSIDWRSRNPSSSNSRAATSIFGGTMVHRSGVDRTAAKRRMNP</sequence>
<dbReference type="InterPro" id="IPR008253">
    <property type="entry name" value="Marvel"/>
</dbReference>
<keyword evidence="2 5" id="KW-0812">Transmembrane</keyword>
<dbReference type="Proteomes" id="UP000024635">
    <property type="component" value="Unassembled WGS sequence"/>
</dbReference>
<gene>
    <name evidence="8" type="primary">Acey_s0120.g891</name>
    <name evidence="8" type="synonym">Acey-F28H1.4</name>
    <name evidence="8" type="ORF">Y032_0120g891</name>
</gene>
<dbReference type="GO" id="GO:0016020">
    <property type="term" value="C:membrane"/>
    <property type="evidence" value="ECO:0007669"/>
    <property type="project" value="UniProtKB-SubCell"/>
</dbReference>
<dbReference type="EMBL" id="JARK01001456">
    <property type="protein sequence ID" value="EYB99698.1"/>
    <property type="molecule type" value="Genomic_DNA"/>
</dbReference>
<feature type="transmembrane region" description="Helical" evidence="6">
    <location>
        <begin position="135"/>
        <end position="161"/>
    </location>
</feature>
<evidence type="ECO:0000256" key="1">
    <source>
        <dbReference type="ARBA" id="ARBA00004141"/>
    </source>
</evidence>
<keyword evidence="9" id="KW-1185">Reference proteome</keyword>
<feature type="transmembrane region" description="Helical" evidence="6">
    <location>
        <begin position="99"/>
        <end position="123"/>
    </location>
</feature>